<accession>A0A6P2C5M4</accession>
<feature type="transmembrane region" description="Helical" evidence="1">
    <location>
        <begin position="85"/>
        <end position="106"/>
    </location>
</feature>
<feature type="transmembrane region" description="Helical" evidence="1">
    <location>
        <begin position="49"/>
        <end position="73"/>
    </location>
</feature>
<gene>
    <name evidence="2" type="ORF">EAS64_05025</name>
</gene>
<reference evidence="2 3" key="1">
    <citation type="submission" date="2018-11" db="EMBL/GenBank/DDBJ databases">
        <title>Trebonia kvetii gen.nov., sp.nov., a novel acidophilic actinobacterium, and proposal of the new actinobacterial family Treboniaceae fam. nov.</title>
        <authorList>
            <person name="Rapoport D."/>
            <person name="Sagova-Mareckova M."/>
            <person name="Sedlacek I."/>
            <person name="Provaznik J."/>
            <person name="Kralova S."/>
            <person name="Pavlinic D."/>
            <person name="Benes V."/>
            <person name="Kopecky J."/>
        </authorList>
    </citation>
    <scope>NUCLEOTIDE SEQUENCE [LARGE SCALE GENOMIC DNA]</scope>
    <source>
        <strain evidence="2 3">15Tr583</strain>
    </source>
</reference>
<dbReference type="RefSeq" id="WP_145851485.1">
    <property type="nucleotide sequence ID" value="NZ_RPFW01000001.1"/>
</dbReference>
<evidence type="ECO:0000256" key="1">
    <source>
        <dbReference type="SAM" id="Phobius"/>
    </source>
</evidence>
<keyword evidence="1" id="KW-0812">Transmembrane</keyword>
<dbReference type="EMBL" id="RPFW01000001">
    <property type="protein sequence ID" value="TVZ06732.1"/>
    <property type="molecule type" value="Genomic_DNA"/>
</dbReference>
<feature type="transmembrane region" description="Helical" evidence="1">
    <location>
        <begin position="169"/>
        <end position="191"/>
    </location>
</feature>
<keyword evidence="3" id="KW-1185">Reference proteome</keyword>
<keyword evidence="1" id="KW-1133">Transmembrane helix</keyword>
<proteinExistence type="predicted"/>
<name>A0A6P2C5M4_9ACTN</name>
<feature type="transmembrane region" description="Helical" evidence="1">
    <location>
        <begin position="7"/>
        <end position="29"/>
    </location>
</feature>
<comment type="caution">
    <text evidence="2">The sequence shown here is derived from an EMBL/GenBank/DDBJ whole genome shotgun (WGS) entry which is preliminary data.</text>
</comment>
<feature type="transmembrane region" description="Helical" evidence="1">
    <location>
        <begin position="136"/>
        <end position="157"/>
    </location>
</feature>
<dbReference type="Proteomes" id="UP000460272">
    <property type="component" value="Unassembled WGS sequence"/>
</dbReference>
<dbReference type="InterPro" id="IPR025495">
    <property type="entry name" value="DUF4386"/>
</dbReference>
<evidence type="ECO:0000313" key="2">
    <source>
        <dbReference type="EMBL" id="TVZ06732.1"/>
    </source>
</evidence>
<dbReference type="OrthoDB" id="1176146at2"/>
<dbReference type="Pfam" id="PF14329">
    <property type="entry name" value="DUF4386"/>
    <property type="match status" value="1"/>
</dbReference>
<evidence type="ECO:0000313" key="3">
    <source>
        <dbReference type="Proteomes" id="UP000460272"/>
    </source>
</evidence>
<protein>
    <submittedName>
        <fullName evidence="2">DUF4386 domain-containing protein</fullName>
    </submittedName>
</protein>
<dbReference type="AlphaFoldDB" id="A0A6P2C5M4"/>
<organism evidence="2 3">
    <name type="scientific">Trebonia kvetii</name>
    <dbReference type="NCBI Taxonomy" id="2480626"/>
    <lineage>
        <taxon>Bacteria</taxon>
        <taxon>Bacillati</taxon>
        <taxon>Actinomycetota</taxon>
        <taxon>Actinomycetes</taxon>
        <taxon>Streptosporangiales</taxon>
        <taxon>Treboniaceae</taxon>
        <taxon>Trebonia</taxon>
    </lineage>
</organism>
<sequence>MDSLRKTALVTGVLYLVTFITSIPALILYGPVLNDTHYILGSGADTRVFAGAFLEILLAIAGIGTAVAIFPVVKRQNEGIALGFVAARIVESTIIAVGIISLLAVVTMRRDFAGSGGTDAGTFVIAGKALVAVHKWTFLLGSGYCAGIESGLMLGYLMYRSGLVPRPIAVLGLAGGSLAFVAATAELFGVFSQVSPAAFLLVLPEALFEFSIGIWLTFKGFRPSPITAAVTSATVAELRG</sequence>
<keyword evidence="1" id="KW-0472">Membrane</keyword>
<feature type="transmembrane region" description="Helical" evidence="1">
    <location>
        <begin position="197"/>
        <end position="218"/>
    </location>
</feature>